<dbReference type="InterPro" id="IPR021529">
    <property type="entry name" value="DUF2798"/>
</dbReference>
<organism evidence="2 3">
    <name type="scientific">Brotonthovivens ammoniilytica</name>
    <dbReference type="NCBI Taxonomy" id="2981725"/>
    <lineage>
        <taxon>Bacteria</taxon>
        <taxon>Bacillati</taxon>
        <taxon>Bacillota</taxon>
        <taxon>Clostridia</taxon>
        <taxon>Lachnospirales</taxon>
        <taxon>Lachnospiraceae</taxon>
        <taxon>Brotonthovivens</taxon>
    </lineage>
</organism>
<keyword evidence="1" id="KW-1133">Transmembrane helix</keyword>
<evidence type="ECO:0000313" key="3">
    <source>
        <dbReference type="Proteomes" id="UP001652442"/>
    </source>
</evidence>
<gene>
    <name evidence="2" type="ORF">OCV88_00590</name>
</gene>
<keyword evidence="3" id="KW-1185">Reference proteome</keyword>
<keyword evidence="1" id="KW-0472">Membrane</keyword>
<evidence type="ECO:0000313" key="2">
    <source>
        <dbReference type="EMBL" id="MCU6760829.1"/>
    </source>
</evidence>
<accession>A0ABT2TGW5</accession>
<sequence length="170" mass="18786">MKENRLPQSGKEGILYGSVICIITVCIMLILNIGTSFGTLNQKAVWISILKALPLIWVVAMLLESFVIGRLAGILVKCFSQASDGFNARILFNILFVVLGMSASMTVIGPLISGESFLDVLLAFPSHWPRNFCVAFWCEICLAQPAARKVMKLIHARQEKRSKEEPVCEA</sequence>
<name>A0ABT2TGW5_9FIRM</name>
<feature type="transmembrane region" description="Helical" evidence="1">
    <location>
        <begin position="12"/>
        <end position="33"/>
    </location>
</feature>
<evidence type="ECO:0000256" key="1">
    <source>
        <dbReference type="SAM" id="Phobius"/>
    </source>
</evidence>
<dbReference type="RefSeq" id="WP_158423711.1">
    <property type="nucleotide sequence ID" value="NZ_JAOQJQ010000001.1"/>
</dbReference>
<dbReference type="Proteomes" id="UP001652442">
    <property type="component" value="Unassembled WGS sequence"/>
</dbReference>
<reference evidence="2 3" key="1">
    <citation type="journal article" date="2021" name="ISME Commun">
        <title>Automated analysis of genomic sequences facilitates high-throughput and comprehensive description of bacteria.</title>
        <authorList>
            <person name="Hitch T.C.A."/>
        </authorList>
    </citation>
    <scope>NUCLEOTIDE SEQUENCE [LARGE SCALE GENOMIC DNA]</scope>
    <source>
        <strain evidence="2 3">Sanger_109</strain>
    </source>
</reference>
<protein>
    <submittedName>
        <fullName evidence="2">DUF2798 domain-containing protein</fullName>
    </submittedName>
</protein>
<keyword evidence="1" id="KW-0812">Transmembrane</keyword>
<dbReference type="EMBL" id="JAOQJQ010000001">
    <property type="protein sequence ID" value="MCU6760829.1"/>
    <property type="molecule type" value="Genomic_DNA"/>
</dbReference>
<feature type="transmembrane region" description="Helical" evidence="1">
    <location>
        <begin position="90"/>
        <end position="108"/>
    </location>
</feature>
<feature type="transmembrane region" description="Helical" evidence="1">
    <location>
        <begin position="45"/>
        <end position="69"/>
    </location>
</feature>
<comment type="caution">
    <text evidence="2">The sequence shown here is derived from an EMBL/GenBank/DDBJ whole genome shotgun (WGS) entry which is preliminary data.</text>
</comment>
<dbReference type="Pfam" id="PF11391">
    <property type="entry name" value="DUF2798"/>
    <property type="match status" value="1"/>
</dbReference>
<proteinExistence type="predicted"/>